<evidence type="ECO:0000313" key="2">
    <source>
        <dbReference type="Proteomes" id="UP000274841"/>
    </source>
</evidence>
<proteinExistence type="predicted"/>
<organism evidence="1 2">
    <name type="scientific">Microbacterium oxydans</name>
    <dbReference type="NCBI Taxonomy" id="82380"/>
    <lineage>
        <taxon>Bacteria</taxon>
        <taxon>Bacillati</taxon>
        <taxon>Actinomycetota</taxon>
        <taxon>Actinomycetes</taxon>
        <taxon>Micrococcales</taxon>
        <taxon>Microbacteriaceae</taxon>
        <taxon>Microbacterium</taxon>
    </lineage>
</organism>
<dbReference type="Proteomes" id="UP000274841">
    <property type="component" value="Chromosome"/>
</dbReference>
<accession>A0A3S9WK45</accession>
<sequence length="229" mass="25523">MWADYVAPLSFHPEAVVHHEARPAQTLARAALESASQAVWVMSSRDPREVLRRHLSLVLADWAEQRKAEVDVERKEVLKQQRLDLLAILASHGVKVDDPSYLTLVTAAAHEVRTNLSDGDLADPAQVERLWRASAGSAHGKMWPSLELRVSVERDGRSFSFPDADAMSAILVLANRVTQYGVFRFIDYAGHEPQLAERLRATSLSWYARIPKVPGAPTRLEDVSGYPPL</sequence>
<dbReference type="AlphaFoldDB" id="A0A3S9WK45"/>
<reference evidence="1 2" key="1">
    <citation type="submission" date="2018-08" db="EMBL/GenBank/DDBJ databases">
        <title>Microbacterium oxydans strain HG3.</title>
        <authorList>
            <person name="ORTET P."/>
        </authorList>
    </citation>
    <scope>NUCLEOTIDE SEQUENCE [LARGE SCALE GENOMIC DNA]</scope>
    <source>
        <strain evidence="1 2">HG3</strain>
    </source>
</reference>
<dbReference type="KEGG" id="moy:CVS54_01730"/>
<name>A0A3S9WK45_9MICO</name>
<protein>
    <submittedName>
        <fullName evidence="1">Uncharacterized protein</fullName>
    </submittedName>
</protein>
<gene>
    <name evidence="1" type="ORF">CVS54_01730</name>
</gene>
<dbReference type="EMBL" id="CP031422">
    <property type="protein sequence ID" value="AZS40401.1"/>
    <property type="molecule type" value="Genomic_DNA"/>
</dbReference>
<evidence type="ECO:0000313" key="1">
    <source>
        <dbReference type="EMBL" id="AZS40401.1"/>
    </source>
</evidence>